<dbReference type="InterPro" id="IPR000531">
    <property type="entry name" value="Beta-barrel_TonB"/>
</dbReference>
<dbReference type="SUPFAM" id="SSF56935">
    <property type="entry name" value="Porins"/>
    <property type="match status" value="1"/>
</dbReference>
<evidence type="ECO:0000256" key="8">
    <source>
        <dbReference type="ARBA" id="ARBA00023077"/>
    </source>
</evidence>
<name>A0A1C7WPW1_9BACT</name>
<dbReference type="InterPro" id="IPR012910">
    <property type="entry name" value="Plug_dom"/>
</dbReference>
<evidence type="ECO:0000313" key="17">
    <source>
        <dbReference type="Proteomes" id="UP000092987"/>
    </source>
</evidence>
<dbReference type="EMBL" id="LLKQ01000001">
    <property type="protein sequence ID" value="OCL95323.1"/>
    <property type="molecule type" value="Genomic_DNA"/>
</dbReference>
<dbReference type="InterPro" id="IPR039426">
    <property type="entry name" value="TonB-dep_rcpt-like"/>
</dbReference>
<dbReference type="Proteomes" id="UP000092987">
    <property type="component" value="Unassembled WGS sequence"/>
</dbReference>
<evidence type="ECO:0000256" key="12">
    <source>
        <dbReference type="RuleBase" id="RU003357"/>
    </source>
</evidence>
<evidence type="ECO:0000256" key="2">
    <source>
        <dbReference type="ARBA" id="ARBA00022448"/>
    </source>
</evidence>
<gene>
    <name evidence="16" type="primary">fyuA</name>
    <name evidence="16" type="ORF">AA347_00777</name>
</gene>
<proteinExistence type="inferred from homology"/>
<comment type="subcellular location">
    <subcellularLocation>
        <location evidence="1 11">Cell outer membrane</location>
        <topology evidence="1 11">Multi-pass membrane protein</topology>
    </subcellularLocation>
</comment>
<comment type="similarity">
    <text evidence="11 12">Belongs to the TonB-dependent receptor family.</text>
</comment>
<evidence type="ECO:0000256" key="7">
    <source>
        <dbReference type="ARBA" id="ARBA00023065"/>
    </source>
</evidence>
<comment type="caution">
    <text evidence="16">The sequence shown here is derived from an EMBL/GenBank/DDBJ whole genome shotgun (WGS) entry which is preliminary data.</text>
</comment>
<feature type="chain" id="PRO_5045192362" evidence="13">
    <location>
        <begin position="24"/>
        <end position="665"/>
    </location>
</feature>
<feature type="signal peptide" evidence="13">
    <location>
        <begin position="1"/>
        <end position="23"/>
    </location>
</feature>
<organism evidence="16 17">
    <name type="scientific">Aliarcobacter thereius LMG 24486</name>
    <dbReference type="NCBI Taxonomy" id="1032240"/>
    <lineage>
        <taxon>Bacteria</taxon>
        <taxon>Pseudomonadati</taxon>
        <taxon>Campylobacterota</taxon>
        <taxon>Epsilonproteobacteria</taxon>
        <taxon>Campylobacterales</taxon>
        <taxon>Arcobacteraceae</taxon>
        <taxon>Aliarcobacter</taxon>
    </lineage>
</organism>
<keyword evidence="5 11" id="KW-0812">Transmembrane</keyword>
<keyword evidence="16" id="KW-0675">Receptor</keyword>
<dbReference type="PROSITE" id="PS52016">
    <property type="entry name" value="TONB_DEPENDENT_REC_3"/>
    <property type="match status" value="1"/>
</dbReference>
<keyword evidence="2 11" id="KW-0813">Transport</keyword>
<evidence type="ECO:0000256" key="11">
    <source>
        <dbReference type="PROSITE-ProRule" id="PRU01360"/>
    </source>
</evidence>
<keyword evidence="7" id="KW-0406">Ion transport</keyword>
<evidence type="ECO:0000259" key="14">
    <source>
        <dbReference type="Pfam" id="PF00593"/>
    </source>
</evidence>
<keyword evidence="13" id="KW-0732">Signal</keyword>
<evidence type="ECO:0000256" key="3">
    <source>
        <dbReference type="ARBA" id="ARBA00022452"/>
    </source>
</evidence>
<dbReference type="RefSeq" id="WP_066390106.1">
    <property type="nucleotide sequence ID" value="NZ_CP035926.1"/>
</dbReference>
<dbReference type="InterPro" id="IPR036942">
    <property type="entry name" value="Beta-barrel_TonB_sf"/>
</dbReference>
<evidence type="ECO:0000256" key="5">
    <source>
        <dbReference type="ARBA" id="ARBA00022692"/>
    </source>
</evidence>
<keyword evidence="6" id="KW-0408">Iron</keyword>
<accession>A0A1C7WPW1</accession>
<feature type="domain" description="TonB-dependent receptor-like beta-barrel" evidence="14">
    <location>
        <begin position="255"/>
        <end position="632"/>
    </location>
</feature>
<feature type="domain" description="TonB-dependent receptor plug" evidence="15">
    <location>
        <begin position="44"/>
        <end position="150"/>
    </location>
</feature>
<evidence type="ECO:0000256" key="1">
    <source>
        <dbReference type="ARBA" id="ARBA00004571"/>
    </source>
</evidence>
<dbReference type="Gene3D" id="2.40.170.20">
    <property type="entry name" value="TonB-dependent receptor, beta-barrel domain"/>
    <property type="match status" value="1"/>
</dbReference>
<evidence type="ECO:0000256" key="4">
    <source>
        <dbReference type="ARBA" id="ARBA00022496"/>
    </source>
</evidence>
<keyword evidence="4" id="KW-0410">Iron transport</keyword>
<reference evidence="16 17" key="1">
    <citation type="submission" date="2015-10" db="EMBL/GenBank/DDBJ databases">
        <authorList>
            <person name="Rovetto F.F."/>
            <person name="Cocolin L.L."/>
            <person name="Illeghems K.K."/>
            <person name="Van Nieuwerbuegh F.F."/>
            <person name="Houf K.K."/>
        </authorList>
    </citation>
    <scope>NUCLEOTIDE SEQUENCE [LARGE SCALE GENOMIC DNA]</scope>
    <source>
        <strain evidence="16 17">LMG 24486</strain>
    </source>
</reference>
<evidence type="ECO:0000256" key="13">
    <source>
        <dbReference type="SAM" id="SignalP"/>
    </source>
</evidence>
<keyword evidence="10 11" id="KW-0998">Cell outer membrane</keyword>
<dbReference type="Pfam" id="PF07715">
    <property type="entry name" value="Plug"/>
    <property type="match status" value="1"/>
</dbReference>
<sequence>MLKFHSLKFSFLAYILLSNNLLAKDEITTLDSIKVTAQKKEENIQKVPISISAFDDISIEDKSIDSLEDIAKYTPNLMLYNTGQEGLIVPSIRGISGNVLSYSTPVGLYVDGIPTTSTFGFDDAISDIERIEILRGPQGTLYGKNSEAGVINIITKQPNNELRTKLFSKIGNNGRRDFGLNVSGPIIKNKFYVGIAYNHKEIDGFIKNTLTNDYINEKKSDYGKLVLRTTPTDNLDISLISSIHKEDNGSHNWVNSTNNKKEVSSNLKGSSTPKDTTFALNVNYNIDENSKIKSITTKKEYKDKAIVDADFTPLTLRHIYKNNELNTISQEFRYETILNKTELTSGIYFDKKDDDLYVRIFAPFNPTGFANPQDMSSKSIGIFTNIIHPLNNFWVLSAGIRYDKEKKEMQVKNTTIDLENSYSSISPKIGAQYNINENQMSYFTIAKAYRSGGFNPFATSEVQAYDEENLISYELGYKAMFFDNRLKFNTNVYYMDIRNMQVEETPMLGTTYMVNAATATSKGLELEIEGLVTNKLSLFVSGGLNKTTFDKFSDIAGDYSGNYNPLAPKYNFNLGAQYRANNGLYARIDFNGYGKTYFDKANTNYQKAYNLVDTKIGYEANNFDIYFYVNNLFDKNYDAIGAYFSGTTTILRPEQEFGIKLAYRF</sequence>
<protein>
    <submittedName>
        <fullName evidence="16">Pesticin receptor</fullName>
    </submittedName>
</protein>
<evidence type="ECO:0000313" key="16">
    <source>
        <dbReference type="EMBL" id="OCL95323.1"/>
    </source>
</evidence>
<keyword evidence="9 11" id="KW-0472">Membrane</keyword>
<dbReference type="Pfam" id="PF00593">
    <property type="entry name" value="TonB_dep_Rec_b-barrel"/>
    <property type="match status" value="1"/>
</dbReference>
<dbReference type="PANTHER" id="PTHR32552">
    <property type="entry name" value="FERRICHROME IRON RECEPTOR-RELATED"/>
    <property type="match status" value="1"/>
</dbReference>
<evidence type="ECO:0000256" key="6">
    <source>
        <dbReference type="ARBA" id="ARBA00023004"/>
    </source>
</evidence>
<evidence type="ECO:0000256" key="9">
    <source>
        <dbReference type="ARBA" id="ARBA00023136"/>
    </source>
</evidence>
<keyword evidence="8 12" id="KW-0798">TonB box</keyword>
<evidence type="ECO:0000256" key="10">
    <source>
        <dbReference type="ARBA" id="ARBA00023237"/>
    </source>
</evidence>
<keyword evidence="17" id="KW-1185">Reference proteome</keyword>
<evidence type="ECO:0000259" key="15">
    <source>
        <dbReference type="Pfam" id="PF07715"/>
    </source>
</evidence>
<keyword evidence="3 11" id="KW-1134">Transmembrane beta strand</keyword>
<dbReference type="PANTHER" id="PTHR32552:SF81">
    <property type="entry name" value="TONB-DEPENDENT OUTER MEMBRANE RECEPTOR"/>
    <property type="match status" value="1"/>
</dbReference>